<organism evidence="4 5">
    <name type="scientific">Dreissena polymorpha</name>
    <name type="common">Zebra mussel</name>
    <name type="synonym">Mytilus polymorpha</name>
    <dbReference type="NCBI Taxonomy" id="45954"/>
    <lineage>
        <taxon>Eukaryota</taxon>
        <taxon>Metazoa</taxon>
        <taxon>Spiralia</taxon>
        <taxon>Lophotrochozoa</taxon>
        <taxon>Mollusca</taxon>
        <taxon>Bivalvia</taxon>
        <taxon>Autobranchia</taxon>
        <taxon>Heteroconchia</taxon>
        <taxon>Euheterodonta</taxon>
        <taxon>Imparidentia</taxon>
        <taxon>Neoheterodontei</taxon>
        <taxon>Myida</taxon>
        <taxon>Dreissenoidea</taxon>
        <taxon>Dreissenidae</taxon>
        <taxon>Dreissena</taxon>
    </lineage>
</organism>
<dbReference type="PANTHER" id="PTHR11364">
    <property type="entry name" value="THIOSULFATE SULFERTANSFERASE"/>
    <property type="match status" value="1"/>
</dbReference>
<evidence type="ECO:0000259" key="3">
    <source>
        <dbReference type="PROSITE" id="PS50206"/>
    </source>
</evidence>
<evidence type="ECO:0000313" key="4">
    <source>
        <dbReference type="EMBL" id="KAH3852516.1"/>
    </source>
</evidence>
<keyword evidence="2" id="KW-0677">Repeat</keyword>
<comment type="caution">
    <text evidence="4">The sequence shown here is derived from an EMBL/GenBank/DDBJ whole genome shotgun (WGS) entry which is preliminary data.</text>
</comment>
<feature type="domain" description="Rhodanese" evidence="3">
    <location>
        <begin position="79"/>
        <end position="196"/>
    </location>
</feature>
<protein>
    <recommendedName>
        <fullName evidence="3">Rhodanese domain-containing protein</fullName>
    </recommendedName>
</protein>
<keyword evidence="1" id="KW-0808">Transferase</keyword>
<proteinExistence type="predicted"/>
<dbReference type="AlphaFoldDB" id="A0A9D4L6L4"/>
<dbReference type="PROSITE" id="PS50206">
    <property type="entry name" value="RHODANESE_3"/>
    <property type="match status" value="2"/>
</dbReference>
<dbReference type="InterPro" id="IPR036873">
    <property type="entry name" value="Rhodanese-like_dom_sf"/>
</dbReference>
<evidence type="ECO:0000256" key="2">
    <source>
        <dbReference type="ARBA" id="ARBA00022737"/>
    </source>
</evidence>
<accession>A0A9D4L6L4</accession>
<dbReference type="GO" id="GO:0004792">
    <property type="term" value="F:thiosulfate-cyanide sulfurtransferase activity"/>
    <property type="evidence" value="ECO:0007669"/>
    <property type="project" value="TreeGrafter"/>
</dbReference>
<keyword evidence="5" id="KW-1185">Reference proteome</keyword>
<evidence type="ECO:0000313" key="5">
    <source>
        <dbReference type="Proteomes" id="UP000828390"/>
    </source>
</evidence>
<dbReference type="Gene3D" id="3.40.250.10">
    <property type="entry name" value="Rhodanese-like domain"/>
    <property type="match status" value="2"/>
</dbReference>
<gene>
    <name evidence="4" type="ORF">DPMN_095026</name>
</gene>
<feature type="domain" description="Rhodanese" evidence="3">
    <location>
        <begin position="226"/>
        <end position="335"/>
    </location>
</feature>
<dbReference type="PANTHER" id="PTHR11364:SF27">
    <property type="entry name" value="SULFURTRANSFERASE"/>
    <property type="match status" value="1"/>
</dbReference>
<dbReference type="InterPro" id="IPR001763">
    <property type="entry name" value="Rhodanese-like_dom"/>
</dbReference>
<sequence length="352" mass="39864">MCFCICLLCLYMHTLPFLRRTRVSFVLSTLLFIFNNVYAQTCSKTAQGLTTTEMTVISKVSTLVTTQWLRKQIGSSNTATRALRILDTSFVRDKQVDTYTMAYLEGHIPQALFFDLHKCVESTPSIPRNLPDPSCFTSYVRKLGIWPDTHVVAYDRFGPASAYRTWWLFRLYGHTNISVLDGGYRKWVADGYDTTKEEPEVEPSMFIPQLDRFLVRTFDDMAENLRTCREQVVDARGATDRAVVDTESGGGKIPGSRHVSFEELFNEDGTMKTEEQLKSMFDDAGLNLQRPLVATCNTGMTACGVAAAAHILGRDIPVYYGSWTEWRQRAREEHTYSGCTEQQDVLKNGLGL</sequence>
<dbReference type="Proteomes" id="UP000828390">
    <property type="component" value="Unassembled WGS sequence"/>
</dbReference>
<dbReference type="SUPFAM" id="SSF52821">
    <property type="entry name" value="Rhodanese/Cell cycle control phosphatase"/>
    <property type="match status" value="2"/>
</dbReference>
<dbReference type="CDD" id="cd01449">
    <property type="entry name" value="TST_Repeat_2"/>
    <property type="match status" value="1"/>
</dbReference>
<dbReference type="CDD" id="cd01448">
    <property type="entry name" value="TST_Repeat_1"/>
    <property type="match status" value="1"/>
</dbReference>
<dbReference type="Pfam" id="PF00581">
    <property type="entry name" value="Rhodanese"/>
    <property type="match status" value="2"/>
</dbReference>
<dbReference type="InterPro" id="IPR045078">
    <property type="entry name" value="TST/MPST-like"/>
</dbReference>
<dbReference type="EMBL" id="JAIWYP010000003">
    <property type="protein sequence ID" value="KAH3852516.1"/>
    <property type="molecule type" value="Genomic_DNA"/>
</dbReference>
<reference evidence="4" key="2">
    <citation type="submission" date="2020-11" db="EMBL/GenBank/DDBJ databases">
        <authorList>
            <person name="McCartney M.A."/>
            <person name="Auch B."/>
            <person name="Kono T."/>
            <person name="Mallez S."/>
            <person name="Becker A."/>
            <person name="Gohl D.M."/>
            <person name="Silverstein K.A.T."/>
            <person name="Koren S."/>
            <person name="Bechman K.B."/>
            <person name="Herman A."/>
            <person name="Abrahante J.E."/>
            <person name="Garbe J."/>
        </authorList>
    </citation>
    <scope>NUCLEOTIDE SEQUENCE</scope>
    <source>
        <strain evidence="4">Duluth1</strain>
        <tissue evidence="4">Whole animal</tissue>
    </source>
</reference>
<reference evidence="4" key="1">
    <citation type="journal article" date="2019" name="bioRxiv">
        <title>The Genome of the Zebra Mussel, Dreissena polymorpha: A Resource for Invasive Species Research.</title>
        <authorList>
            <person name="McCartney M.A."/>
            <person name="Auch B."/>
            <person name="Kono T."/>
            <person name="Mallez S."/>
            <person name="Zhang Y."/>
            <person name="Obille A."/>
            <person name="Becker A."/>
            <person name="Abrahante J.E."/>
            <person name="Garbe J."/>
            <person name="Badalamenti J.P."/>
            <person name="Herman A."/>
            <person name="Mangelson H."/>
            <person name="Liachko I."/>
            <person name="Sullivan S."/>
            <person name="Sone E.D."/>
            <person name="Koren S."/>
            <person name="Silverstein K.A.T."/>
            <person name="Beckman K.B."/>
            <person name="Gohl D.M."/>
        </authorList>
    </citation>
    <scope>NUCLEOTIDE SEQUENCE</scope>
    <source>
        <strain evidence="4">Duluth1</strain>
        <tissue evidence="4">Whole animal</tissue>
    </source>
</reference>
<evidence type="ECO:0000256" key="1">
    <source>
        <dbReference type="ARBA" id="ARBA00022679"/>
    </source>
</evidence>
<name>A0A9D4L6L4_DREPO</name>
<dbReference type="GO" id="GO:0005739">
    <property type="term" value="C:mitochondrion"/>
    <property type="evidence" value="ECO:0007669"/>
    <property type="project" value="TreeGrafter"/>
</dbReference>
<dbReference type="OrthoDB" id="270167at2759"/>
<dbReference type="SMART" id="SM00450">
    <property type="entry name" value="RHOD"/>
    <property type="match status" value="2"/>
</dbReference>